<feature type="transmembrane region" description="Helical" evidence="6">
    <location>
        <begin position="29"/>
        <end position="52"/>
    </location>
</feature>
<proteinExistence type="inferred from homology"/>
<evidence type="ECO:0000256" key="1">
    <source>
        <dbReference type="ARBA" id="ARBA00004141"/>
    </source>
</evidence>
<dbReference type="Proteomes" id="UP001236415">
    <property type="component" value="Chromosome"/>
</dbReference>
<evidence type="ECO:0000313" key="8">
    <source>
        <dbReference type="EMBL" id="WIV20563.1"/>
    </source>
</evidence>
<feature type="transmembrane region" description="Helical" evidence="6">
    <location>
        <begin position="72"/>
        <end position="99"/>
    </location>
</feature>
<feature type="domain" description="ABC transmembrane type-1" evidence="7">
    <location>
        <begin position="25"/>
        <end position="206"/>
    </location>
</feature>
<dbReference type="PANTHER" id="PTHR30177">
    <property type="entry name" value="GLYCINE BETAINE/L-PROLINE TRANSPORT SYSTEM PERMEASE PROTEIN PROW"/>
    <property type="match status" value="1"/>
</dbReference>
<keyword evidence="3 6" id="KW-0812">Transmembrane</keyword>
<dbReference type="RefSeq" id="WP_225229008.1">
    <property type="nucleotide sequence ID" value="NZ_CP127162.1"/>
</dbReference>
<feature type="transmembrane region" description="Helical" evidence="6">
    <location>
        <begin position="155"/>
        <end position="176"/>
    </location>
</feature>
<comment type="similarity">
    <text evidence="6">Belongs to the binding-protein-dependent transport system permease family.</text>
</comment>
<dbReference type="Pfam" id="PF00528">
    <property type="entry name" value="BPD_transp_1"/>
    <property type="match status" value="1"/>
</dbReference>
<reference evidence="8 9" key="1">
    <citation type="submission" date="2023-06" db="EMBL/GenBank/DDBJ databases">
        <title>Paenibacillus polygonum sp. nov., an endophytic bacterium, isolated from Polygonum lapathifolium L. in Nanji Wetland National Nature Reserve, South of Poyang Lake, Jiangxi Province, China.</title>
        <authorList>
            <person name="Yu Z."/>
        </authorList>
    </citation>
    <scope>NUCLEOTIDE SEQUENCE [LARGE SCALE GENOMIC DNA]</scope>
    <source>
        <strain evidence="8 9">C31</strain>
    </source>
</reference>
<sequence length="222" mass="23488">MQVFESIKSFFVFIGERYPDILSAAGQHALIAAIATILGIVVAIPVAIMISSSEIKWVNSLVFSVANLFQTIPSLALLALMIPLFGIGMTPAIVALFLYSLLPLLRNTYAGLQAVDPALRDASKGMGYSRLQSLFQIELPLAVPYIMSGIRITTVYIISWTTLAGLIGAGGLGQLIMSGLGVNKTELIVAGALSAILFALLADLLLGALEKAIRPNQNSAKA</sequence>
<evidence type="ECO:0000256" key="6">
    <source>
        <dbReference type="RuleBase" id="RU363032"/>
    </source>
</evidence>
<feature type="transmembrane region" description="Helical" evidence="6">
    <location>
        <begin position="188"/>
        <end position="209"/>
    </location>
</feature>
<evidence type="ECO:0000313" key="9">
    <source>
        <dbReference type="Proteomes" id="UP001236415"/>
    </source>
</evidence>
<keyword evidence="5 6" id="KW-0472">Membrane</keyword>
<name>A0ABY8X696_9BACL</name>
<organism evidence="8 9">
    <name type="scientific">Paenibacillus polygoni</name>
    <dbReference type="NCBI Taxonomy" id="3050112"/>
    <lineage>
        <taxon>Bacteria</taxon>
        <taxon>Bacillati</taxon>
        <taxon>Bacillota</taxon>
        <taxon>Bacilli</taxon>
        <taxon>Bacillales</taxon>
        <taxon>Paenibacillaceae</taxon>
        <taxon>Paenibacillus</taxon>
    </lineage>
</organism>
<dbReference type="EMBL" id="CP127162">
    <property type="protein sequence ID" value="WIV20563.1"/>
    <property type="molecule type" value="Genomic_DNA"/>
</dbReference>
<evidence type="ECO:0000256" key="4">
    <source>
        <dbReference type="ARBA" id="ARBA00022989"/>
    </source>
</evidence>
<evidence type="ECO:0000256" key="2">
    <source>
        <dbReference type="ARBA" id="ARBA00022448"/>
    </source>
</evidence>
<evidence type="ECO:0000256" key="5">
    <source>
        <dbReference type="ARBA" id="ARBA00023136"/>
    </source>
</evidence>
<dbReference type="PANTHER" id="PTHR30177:SF4">
    <property type="entry name" value="OSMOPROTECTANT IMPORT PERMEASE PROTEIN OSMW"/>
    <property type="match status" value="1"/>
</dbReference>
<comment type="subcellular location">
    <subcellularLocation>
        <location evidence="6">Cell membrane</location>
        <topology evidence="6">Multi-pass membrane protein</topology>
    </subcellularLocation>
    <subcellularLocation>
        <location evidence="1">Membrane</location>
        <topology evidence="1">Multi-pass membrane protein</topology>
    </subcellularLocation>
</comment>
<dbReference type="PROSITE" id="PS50928">
    <property type="entry name" value="ABC_TM1"/>
    <property type="match status" value="1"/>
</dbReference>
<keyword evidence="4 6" id="KW-1133">Transmembrane helix</keyword>
<dbReference type="InterPro" id="IPR051204">
    <property type="entry name" value="ABC_transp_perm/SBD"/>
</dbReference>
<evidence type="ECO:0000259" key="7">
    <source>
        <dbReference type="PROSITE" id="PS50928"/>
    </source>
</evidence>
<dbReference type="Gene3D" id="1.10.3720.10">
    <property type="entry name" value="MetI-like"/>
    <property type="match status" value="1"/>
</dbReference>
<dbReference type="InterPro" id="IPR035906">
    <property type="entry name" value="MetI-like_sf"/>
</dbReference>
<dbReference type="InterPro" id="IPR000515">
    <property type="entry name" value="MetI-like"/>
</dbReference>
<gene>
    <name evidence="8" type="ORF">QPK24_07720</name>
</gene>
<keyword evidence="9" id="KW-1185">Reference proteome</keyword>
<keyword evidence="2 6" id="KW-0813">Transport</keyword>
<protein>
    <submittedName>
        <fullName evidence="8">ABC transporter permease</fullName>
    </submittedName>
</protein>
<evidence type="ECO:0000256" key="3">
    <source>
        <dbReference type="ARBA" id="ARBA00022692"/>
    </source>
</evidence>
<dbReference type="SUPFAM" id="SSF161098">
    <property type="entry name" value="MetI-like"/>
    <property type="match status" value="1"/>
</dbReference>
<accession>A0ABY8X696</accession>